<proteinExistence type="predicted"/>
<dbReference type="Proteomes" id="UP000318571">
    <property type="component" value="Chromosome 1"/>
</dbReference>
<name>A0A553NTF3_TIGCA</name>
<dbReference type="PANTHER" id="PTHR21407">
    <property type="entry name" value="RE43931P-RELATED"/>
    <property type="match status" value="1"/>
</dbReference>
<gene>
    <name evidence="3" type="ORF">TCAL_03260</name>
</gene>
<dbReference type="SUPFAM" id="SSF56436">
    <property type="entry name" value="C-type lectin-like"/>
    <property type="match status" value="1"/>
</dbReference>
<dbReference type="PROSITE" id="PS00615">
    <property type="entry name" value="C_TYPE_LECTIN_1"/>
    <property type="match status" value="1"/>
</dbReference>
<evidence type="ECO:0000313" key="3">
    <source>
        <dbReference type="EMBL" id="TRY68714.1"/>
    </source>
</evidence>
<dbReference type="InterPro" id="IPR018378">
    <property type="entry name" value="C-type_lectin_CS"/>
</dbReference>
<keyword evidence="4" id="KW-1185">Reference proteome</keyword>
<evidence type="ECO:0000259" key="2">
    <source>
        <dbReference type="PROSITE" id="PS50041"/>
    </source>
</evidence>
<dbReference type="InterPro" id="IPR001304">
    <property type="entry name" value="C-type_lectin-like"/>
</dbReference>
<evidence type="ECO:0000313" key="4">
    <source>
        <dbReference type="Proteomes" id="UP000318571"/>
    </source>
</evidence>
<evidence type="ECO:0000256" key="1">
    <source>
        <dbReference type="ARBA" id="ARBA00023157"/>
    </source>
</evidence>
<sequence>MLILRHPLACEIYRTSTRFLSRGQSESQRGPYFDDGTQQPVATGYDEPYPADCGRNPEDGTGKLCFPDGLLCKRSFNRGVQNVFRPVMTMFGGNDHHGGNFGQPSFRGSTKGNIDETGGTIKPVATGIDNAFPDDCGRDPVKKTGNLCFPDGLLCQQSFNRGVQNVFRPVMTMFGGNDHHGGNIGQPSFRGSTKGNIDETGGTIKPVATGIDNAFPDDCGRDPVKKTGNLCFPDGLLCQQRVNRVGNENFNGQRYWMSWKSDDPQLRTAEWDWFNARNYCRKRCMDLVSIETREEYEFLKSHMGGVAYTWTSGRLCDFDGCDRPDFFPKDINGWFWSANQVRLAPTNSLNEFHDWSGTGGAGEHQPDNREGSESCLAVLNNFYGDGIKWHDVACHHEKPIICEDVPGHIQFARQNFPQLNIP</sequence>
<dbReference type="AlphaFoldDB" id="A0A553NTF3"/>
<dbReference type="STRING" id="6832.A0A553NTF3"/>
<dbReference type="InterPro" id="IPR016186">
    <property type="entry name" value="C-type_lectin-like/link_sf"/>
</dbReference>
<dbReference type="CDD" id="cd00037">
    <property type="entry name" value="CLECT"/>
    <property type="match status" value="1"/>
</dbReference>
<dbReference type="PROSITE" id="PS50041">
    <property type="entry name" value="C_TYPE_LECTIN_2"/>
    <property type="match status" value="1"/>
</dbReference>
<dbReference type="OMA" id="NLCFPDG"/>
<dbReference type="EMBL" id="VCGU01000010">
    <property type="protein sequence ID" value="TRY68714.1"/>
    <property type="molecule type" value="Genomic_DNA"/>
</dbReference>
<dbReference type="InterPro" id="IPR016187">
    <property type="entry name" value="CTDL_fold"/>
</dbReference>
<protein>
    <recommendedName>
        <fullName evidence="2">C-type lectin domain-containing protein</fullName>
    </recommendedName>
</protein>
<keyword evidence="1" id="KW-1015">Disulfide bond</keyword>
<comment type="caution">
    <text evidence="3">The sequence shown here is derived from an EMBL/GenBank/DDBJ whole genome shotgun (WGS) entry which is preliminary data.</text>
</comment>
<accession>A0A553NTF3</accession>
<organism evidence="3 4">
    <name type="scientific">Tigriopus californicus</name>
    <name type="common">Marine copepod</name>
    <dbReference type="NCBI Taxonomy" id="6832"/>
    <lineage>
        <taxon>Eukaryota</taxon>
        <taxon>Metazoa</taxon>
        <taxon>Ecdysozoa</taxon>
        <taxon>Arthropoda</taxon>
        <taxon>Crustacea</taxon>
        <taxon>Multicrustacea</taxon>
        <taxon>Hexanauplia</taxon>
        <taxon>Copepoda</taxon>
        <taxon>Harpacticoida</taxon>
        <taxon>Harpacticidae</taxon>
        <taxon>Tigriopus</taxon>
    </lineage>
</organism>
<dbReference type="SMART" id="SM00034">
    <property type="entry name" value="CLECT"/>
    <property type="match status" value="1"/>
</dbReference>
<dbReference type="Gene3D" id="3.10.100.10">
    <property type="entry name" value="Mannose-Binding Protein A, subunit A"/>
    <property type="match status" value="1"/>
</dbReference>
<reference evidence="3 4" key="1">
    <citation type="journal article" date="2018" name="Nat. Ecol. Evol.">
        <title>Genomic signatures of mitonuclear coevolution across populations of Tigriopus californicus.</title>
        <authorList>
            <person name="Barreto F.S."/>
            <person name="Watson E.T."/>
            <person name="Lima T.G."/>
            <person name="Willett C.S."/>
            <person name="Edmands S."/>
            <person name="Li W."/>
            <person name="Burton R.S."/>
        </authorList>
    </citation>
    <scope>NUCLEOTIDE SEQUENCE [LARGE SCALE GENOMIC DNA]</scope>
    <source>
        <strain evidence="3 4">San Diego</strain>
    </source>
</reference>
<dbReference type="PANTHER" id="PTHR21407:SF3">
    <property type="entry name" value="LD12305P"/>
    <property type="match status" value="1"/>
</dbReference>
<feature type="domain" description="C-type lectin" evidence="2">
    <location>
        <begin position="250"/>
        <end position="403"/>
    </location>
</feature>
<dbReference type="Pfam" id="PF00059">
    <property type="entry name" value="Lectin_C"/>
    <property type="match status" value="1"/>
</dbReference>